<accession>A0ABV3H1D7</accession>
<dbReference type="SUPFAM" id="SSF48452">
    <property type="entry name" value="TPR-like"/>
    <property type="match status" value="1"/>
</dbReference>
<evidence type="ECO:0000259" key="1">
    <source>
        <dbReference type="Pfam" id="PF12770"/>
    </source>
</evidence>
<dbReference type="Pfam" id="PF12770">
    <property type="entry name" value="CHAT"/>
    <property type="match status" value="1"/>
</dbReference>
<gene>
    <name evidence="2" type="ORF">AB0K40_12690</name>
</gene>
<protein>
    <submittedName>
        <fullName evidence="2">CHAT domain-containing tetratricopeptide repeat protein</fullName>
    </submittedName>
</protein>
<organism evidence="2 3">
    <name type="scientific">Nonomuraea bangladeshensis</name>
    <dbReference type="NCBI Taxonomy" id="404385"/>
    <lineage>
        <taxon>Bacteria</taxon>
        <taxon>Bacillati</taxon>
        <taxon>Actinomycetota</taxon>
        <taxon>Actinomycetes</taxon>
        <taxon>Streptosporangiales</taxon>
        <taxon>Streptosporangiaceae</taxon>
        <taxon>Nonomuraea</taxon>
    </lineage>
</organism>
<dbReference type="Gene3D" id="1.25.40.10">
    <property type="entry name" value="Tetratricopeptide repeat domain"/>
    <property type="match status" value="1"/>
</dbReference>
<evidence type="ECO:0000313" key="2">
    <source>
        <dbReference type="EMBL" id="MEV4286351.1"/>
    </source>
</evidence>
<name>A0ABV3H1D7_9ACTN</name>
<proteinExistence type="predicted"/>
<keyword evidence="3" id="KW-1185">Reference proteome</keyword>
<dbReference type="Proteomes" id="UP001552427">
    <property type="component" value="Unassembled WGS sequence"/>
</dbReference>
<evidence type="ECO:0000313" key="3">
    <source>
        <dbReference type="Proteomes" id="UP001552427"/>
    </source>
</evidence>
<dbReference type="EMBL" id="JBFARM010000003">
    <property type="protein sequence ID" value="MEV4286351.1"/>
    <property type="molecule type" value="Genomic_DNA"/>
</dbReference>
<dbReference type="InterPro" id="IPR024983">
    <property type="entry name" value="CHAT_dom"/>
</dbReference>
<dbReference type="InterPro" id="IPR011990">
    <property type="entry name" value="TPR-like_helical_dom_sf"/>
</dbReference>
<sequence length="1545" mass="170081">MASDPYAHVQELWQRYLGTDDRADLDEAITAAEQVAAEEGDAAQRCELQATLTSMLMNRWHLDGRDADLDRAAVTAEAAADLAERAGLDAGRDWYRAGLVHLERHHRDHLADDARLAVAAFDRALLWGPAEEDHLASQAEALRRLYEAERDLALVDRAVELLRGGQDVAPVRLSTLLGTALQDRWSLSREPRDLDEAIAAHEAALAAAGGERPAWIVANLANALRQRHTVSRRRADLYRALDLYEEVVDRTPGGLDGLNARVLNHYGLAWRQRFLHEDERGHLDRAIDLHRRALAKAEPPDRVMCLSNLADDLSRRLWGDELGQLAEAVELLRTARTLAPGDLQVAMDLAVLLRHRHLITGAEEEKAELLALVDDVVAGLGERHPAAEAFLSVRAQLSGPRVSVERLADGAVWALRGEHGGRDRTLVLVASEGFALAAADEDPYARFFADVMAAAGELADPLLVLGGRETTVHEFPEGEGLEGEELAAAALAAAETAAPPARIGGVWIEGPFRRRGSPLAYVVRALIDGTMWTFVQVTDEEMSESLRERIGPYLLELTELARRSYETTALISTWIAAEGMPLLPYHQQPGWTAKRLAKDALTALTAPLRISGPYRLRGLGYRAHLLTGHFSGGRRRMCYVEPDPGAADFAEHARRLFLGVLGEVPVTQPDWPADLIWSELPQGDGVWLTVPIPPISRDPRRNAEAVLYAFGSESLKVASIEVPSWVTRGGNLGKLIKKYGLRMHAVRPAPGLPPSLLMTELEDVSESHASEIESGLYLREAVTAIEQGRLLAAFRSFAYHRYLGDLADPETVSDGIAVGMHLAGLLLDEGRLDFAEWVAAWTAVQAERTGAHDQARTARRLAAVACEYMGWLDEAVTHFTAAVANPAPFADRWLEGQLNMSVGITIATTFSHHEPERRYLEPMPEKSRTLLMRAAAHLERAAEIYDGIEGEEALRSRRTIELYRWRVADLLGDGAAMERLAELRVTPGIAEDKALRQTGDWFTLAALRRQAYAEPSLLDQFDRSAAAHLRRVQGFQQVNAAKLVPILAMVGDDRQARGDYEAAMELFRTARSAQRAGYAALVRPPRPEETHGGWMAIEMIGRLARCAAARPLLLAEHPLEIVLEAENAKSRWFLRDLTMGLPHRPPVERAADEAPGLPVEALADPRVDLAEREWRGERGGAVSATLDERAAHELWERLPGGTAVLSFYATRSETVLNIVRDPARPPVMLRLPVSAAELERAGTRMQAYFSAAGLFGAIDPQDPGRHHRRFLRPLDELGELLAPAVPYLEDSELVVAVPHRQWHNLPVHALLLPRLWRRGATPGWTYAPSLGMLDFLMTRARDRQLARFVRAGVTTAPMPGDDVAAMAAAHEQLCGTLGAAFPAVRASFGEQATVASFQETSRSVVLHHLLAHGAYRDKADIMRSGFALASGLLTGRDLIGEGTRAGHVTVQACSLGRNVTGGSDEMWGPTRAFLAAGADSVLAPLWDVDLASSTELLADFYRRWLWDGVPKWRAIAQAQHAMWRDDDQPAWQHVYHWSAFKLIGS</sequence>
<comment type="caution">
    <text evidence="2">The sequence shown here is derived from an EMBL/GenBank/DDBJ whole genome shotgun (WGS) entry which is preliminary data.</text>
</comment>
<dbReference type="RefSeq" id="WP_364448347.1">
    <property type="nucleotide sequence ID" value="NZ_JBFARM010000003.1"/>
</dbReference>
<reference evidence="2 3" key="1">
    <citation type="submission" date="2024-06" db="EMBL/GenBank/DDBJ databases">
        <title>The Natural Products Discovery Center: Release of the First 8490 Sequenced Strains for Exploring Actinobacteria Biosynthetic Diversity.</title>
        <authorList>
            <person name="Kalkreuter E."/>
            <person name="Kautsar S.A."/>
            <person name="Yang D."/>
            <person name="Bader C.D."/>
            <person name="Teijaro C.N."/>
            <person name="Fluegel L."/>
            <person name="Davis C.M."/>
            <person name="Simpson J.R."/>
            <person name="Lauterbach L."/>
            <person name="Steele A.D."/>
            <person name="Gui C."/>
            <person name="Meng S."/>
            <person name="Li G."/>
            <person name="Viehrig K."/>
            <person name="Ye F."/>
            <person name="Su P."/>
            <person name="Kiefer A.F."/>
            <person name="Nichols A."/>
            <person name="Cepeda A.J."/>
            <person name="Yan W."/>
            <person name="Fan B."/>
            <person name="Jiang Y."/>
            <person name="Adhikari A."/>
            <person name="Zheng C.-J."/>
            <person name="Schuster L."/>
            <person name="Cowan T.M."/>
            <person name="Smanski M.J."/>
            <person name="Chevrette M.G."/>
            <person name="De Carvalho L.P.S."/>
            <person name="Shen B."/>
        </authorList>
    </citation>
    <scope>NUCLEOTIDE SEQUENCE [LARGE SCALE GENOMIC DNA]</scope>
    <source>
        <strain evidence="2 3">NPDC049574</strain>
    </source>
</reference>
<feature type="domain" description="CHAT" evidence="1">
    <location>
        <begin position="1292"/>
        <end position="1545"/>
    </location>
</feature>